<dbReference type="PANTHER" id="PTHR35580">
    <property type="entry name" value="CELL SURFACE GLYCOPROTEIN (S-LAYER PROTEIN)-LIKE PROTEIN"/>
    <property type="match status" value="1"/>
</dbReference>
<evidence type="ECO:0008006" key="4">
    <source>
        <dbReference type="Google" id="ProtNLM"/>
    </source>
</evidence>
<organism evidence="2 3">
    <name type="scientific">Sphingomonas qilianensis</name>
    <dbReference type="NCBI Taxonomy" id="1736690"/>
    <lineage>
        <taxon>Bacteria</taxon>
        <taxon>Pseudomonadati</taxon>
        <taxon>Pseudomonadota</taxon>
        <taxon>Alphaproteobacteria</taxon>
        <taxon>Sphingomonadales</taxon>
        <taxon>Sphingomonadaceae</taxon>
        <taxon>Sphingomonas</taxon>
    </lineage>
</organism>
<accession>A0ABU9XQR0</accession>
<reference evidence="2 3" key="1">
    <citation type="submission" date="2024-05" db="EMBL/GenBank/DDBJ databases">
        <authorList>
            <person name="Liu Q."/>
            <person name="Xin Y.-H."/>
        </authorList>
    </citation>
    <scope>NUCLEOTIDE SEQUENCE [LARGE SCALE GENOMIC DNA]</scope>
    <source>
        <strain evidence="2 3">CGMCC 1.15349</strain>
    </source>
</reference>
<feature type="signal peptide" evidence="1">
    <location>
        <begin position="1"/>
        <end position="18"/>
    </location>
</feature>
<keyword evidence="3" id="KW-1185">Reference proteome</keyword>
<sequence length="899" mass="90691">MSSSLIGLSILSGSNSFAAGSFAAIESAAVRRARAGFTTPATTPPWKEPATKTSVSAQIDAIKRLRTIVDTSTNPTLSGLPDVETSFTTYKALDKLRLLAETAAKPGTPEGERQALQAAFAKGMNDVQAFLGKAPGNLLSLQFDQPARAVQSSGVAPDNSSGTVIGSGVSAVRDAPLAGLVGNEILRIDLSKYNVSTSVTVDLSQTPQPPTLDSVAKALNDAIAAEPMLDVNGNPVLDGAGAPRPRWNSSFAVVKTDGQWGLTFQGAGVEQVAIDQIGAPDRLIVVSGQGVEDQPGTVKVMRFDGLLAMPVAQTTATIGGIDRTATALAATAKPSTAATDDDAPVPGKVYAETEARAIVTDAQGFSYVVGTTAGDLGYSRGDGADDLFVTKLDSEGKIVWQRTLGAAGEAKGAAISIGANGDVVVAGTIKGAFDGRSGTDTDMVVVKFNAAGDEQFATSLGGAGDDSANAVVVGADGAIYVAGRTSSGGGDGYVARLDAAGAVKENRVIDSGGNDSIAALALDASGKLLVLSREGTRATVRRLDAAALGTNLGAIDLGIVDARAIAVSASGQIAVAGSTTTAVTGAQVNALGGGRDGFVTRIDAAFSTASTTYVGSDADDQVDSIGFIGDTVYAGGRTTGALDGALRGTVDGFVSRIDGGTGAIGSFTQFGVRGVETEPVRVSVSIGGGGITGALGLHRGTISAPDTTSLTARTSLRAGDSFSIRIDQGPSRSVTIEAGETMETLASKIRALTGAKAVITTPKLDGLTTLKIEAKGSYAIELQAGEAGADALDKLGLKPGRIAQPKSPGPKDPKVVPGGTYGLGLGGTFSLLSTESAGVAAKKINSALSMTQTAYRSLYWDDTKAALIDGSITGQGSAYQQAQLAQYKAALSRLTGTSQ</sequence>
<gene>
    <name evidence="2" type="ORF">ABC969_06945</name>
</gene>
<dbReference type="RefSeq" id="WP_345864298.1">
    <property type="nucleotide sequence ID" value="NZ_JBDIMF010000002.1"/>
</dbReference>
<dbReference type="Proteomes" id="UP001404104">
    <property type="component" value="Unassembled WGS sequence"/>
</dbReference>
<name>A0ABU9XQR0_9SPHN</name>
<protein>
    <recommendedName>
        <fullName evidence="4">Regulatory protein FlaEY</fullName>
    </recommendedName>
</protein>
<dbReference type="InterPro" id="IPR052918">
    <property type="entry name" value="Motility_Chemotaxis_Reg"/>
</dbReference>
<feature type="chain" id="PRO_5045531448" description="Regulatory protein FlaEY" evidence="1">
    <location>
        <begin position="19"/>
        <end position="899"/>
    </location>
</feature>
<dbReference type="PANTHER" id="PTHR35580:SF1">
    <property type="entry name" value="PHYTASE-LIKE DOMAIN-CONTAINING PROTEIN"/>
    <property type="match status" value="1"/>
</dbReference>
<dbReference type="SUPFAM" id="SSF101898">
    <property type="entry name" value="NHL repeat"/>
    <property type="match status" value="1"/>
</dbReference>
<evidence type="ECO:0000313" key="3">
    <source>
        <dbReference type="Proteomes" id="UP001404104"/>
    </source>
</evidence>
<keyword evidence="1" id="KW-0732">Signal</keyword>
<proteinExistence type="predicted"/>
<evidence type="ECO:0000256" key="1">
    <source>
        <dbReference type="SAM" id="SignalP"/>
    </source>
</evidence>
<dbReference type="EMBL" id="JBDIMF010000002">
    <property type="protein sequence ID" value="MEN2786159.1"/>
    <property type="molecule type" value="Genomic_DNA"/>
</dbReference>
<comment type="caution">
    <text evidence="2">The sequence shown here is derived from an EMBL/GenBank/DDBJ whole genome shotgun (WGS) entry which is preliminary data.</text>
</comment>
<evidence type="ECO:0000313" key="2">
    <source>
        <dbReference type="EMBL" id="MEN2786159.1"/>
    </source>
</evidence>